<dbReference type="GeneID" id="108667353"/>
<feature type="region of interest" description="Disordered" evidence="3">
    <location>
        <begin position="1014"/>
        <end position="1063"/>
    </location>
</feature>
<evidence type="ECO:0000256" key="1">
    <source>
        <dbReference type="PROSITE-ProRule" id="PRU00042"/>
    </source>
</evidence>
<organism evidence="5 6">
    <name type="scientific">Hyalella azteca</name>
    <name type="common">Amphipod</name>
    <dbReference type="NCBI Taxonomy" id="294128"/>
    <lineage>
        <taxon>Eukaryota</taxon>
        <taxon>Metazoa</taxon>
        <taxon>Ecdysozoa</taxon>
        <taxon>Arthropoda</taxon>
        <taxon>Crustacea</taxon>
        <taxon>Multicrustacea</taxon>
        <taxon>Malacostraca</taxon>
        <taxon>Eumalacostraca</taxon>
        <taxon>Peracarida</taxon>
        <taxon>Amphipoda</taxon>
        <taxon>Senticaudata</taxon>
        <taxon>Talitrida</taxon>
        <taxon>Talitroidea</taxon>
        <taxon>Hyalellidae</taxon>
        <taxon>Hyalella</taxon>
    </lineage>
</organism>
<feature type="region of interest" description="Disordered" evidence="3">
    <location>
        <begin position="208"/>
        <end position="231"/>
    </location>
</feature>
<feature type="compositionally biased region" description="Polar residues" evidence="3">
    <location>
        <begin position="790"/>
        <end position="808"/>
    </location>
</feature>
<feature type="compositionally biased region" description="Basic and acidic residues" evidence="3">
    <location>
        <begin position="628"/>
        <end position="638"/>
    </location>
</feature>
<dbReference type="InterPro" id="IPR013087">
    <property type="entry name" value="Znf_C2H2_type"/>
</dbReference>
<feature type="region of interest" description="Disordered" evidence="3">
    <location>
        <begin position="491"/>
        <end position="652"/>
    </location>
</feature>
<sequence>MPLKREAQNFSDIASTSNLEDDVSNSIPIDWQKLASIELSELASAKEISSSLLSDHLLYISMCDAGKELDLTRPSDQKSLLKLFRIAQMLLQLASSRQRCLEQELAKTKHSLVSYVDKCTQIRSQLHQQVSEAKKMKITNKNLRETVKHINTVAISKGLLQPVKCDSCFKIFRDKSFLEAHQARKHQMRQPSSVCRASDCTQMLRQLKNSDNTNEFGEQRTPAGSTQRKNDESNEIELFFDKIYNCAEMKNKSSSRSQKEEKLCMNAIDASSLPGAFRTNEEPTTSKQLAAVQQTCEQLQTKMKEMMANFKQREVEFKAEHERIKDEYLVVNSEKLILEEKFRAQFDIMNSKIKNLEELTGKLDPLKQGTSSSALTEEGKLQYRFQYNECHDDDSEIHKKKSNCDLEVVINTRDAMNESSQSATQAKLIAKKLIDKEKNDIESEGLYNYHGNVALSSITENSAETEENCSKEDSICDVKSLSLDENSEFLREENPYHPEDAKKDEIFSKNTTKNRRSNGLQFKNLPPRPPSQAKERHERVRFLERTADNSINSETTASEEKGAMAERKTGGKDDMSESSESDSQESSNQKTKKIYERRSQDSNKIASEFNKIKNDEWSSPDTDDEAEDLNKVECKKDSDDDEDSGTIKDASEQRFDEILKSNPEIWTQLRSATKQVVDGRLVALNIHGRVDEESYKKAARELKRQRNSIARNYSNFRKLRKTLHHEVKAKIKLQMKTQFEERNENVRDKSKSKTKTFSMFKSVTHKVKSNMAKKSHRVEKITDAAYTAHMPSSTAQIPQVSDDTASSHSENDEDNDTVDQILQDTVDDNILTKGENVVEDNAKKKIRKGHNDENLCGVDNFAYVASGESERDEEEASELSNDDTSVKGIDNLAYSHSVAESSFDKHEDEIEDFTEYSSEEFSEAKPVEPFRPRVQVEKLLTTKPDEPLRPRVQVEKLFKTSDLRTLQDEDNTESFDQNADAVFENYREQEYKPIKLKQPTGQRIIQLKAKIESQLQQRRKKGPAGSVNTVLEDQDGSDSQDSNSEDRPDFDTKVEAFDVSSDT</sequence>
<dbReference type="Pfam" id="PF13815">
    <property type="entry name" value="Dzip-like_N"/>
    <property type="match status" value="1"/>
</dbReference>
<dbReference type="GO" id="GO:0008270">
    <property type="term" value="F:zinc ion binding"/>
    <property type="evidence" value="ECO:0007669"/>
    <property type="project" value="UniProtKB-KW"/>
</dbReference>
<gene>
    <name evidence="6" type="primary">LOC108667353</name>
</gene>
<dbReference type="KEGG" id="hazt:108667353"/>
<dbReference type="RefSeq" id="XP_018009858.2">
    <property type="nucleotide sequence ID" value="XM_018154369.2"/>
</dbReference>
<feature type="domain" description="C2H2-type" evidence="4">
    <location>
        <begin position="163"/>
        <end position="191"/>
    </location>
</feature>
<dbReference type="InterPro" id="IPR032714">
    <property type="entry name" value="DZIP1_N"/>
</dbReference>
<dbReference type="Proteomes" id="UP000694843">
    <property type="component" value="Unplaced"/>
</dbReference>
<dbReference type="OrthoDB" id="515971at2759"/>
<keyword evidence="5" id="KW-1185">Reference proteome</keyword>
<feature type="compositionally biased region" description="Polar residues" evidence="3">
    <location>
        <begin position="208"/>
        <end position="227"/>
    </location>
</feature>
<evidence type="ECO:0000256" key="3">
    <source>
        <dbReference type="SAM" id="MobiDB-lite"/>
    </source>
</evidence>
<evidence type="ECO:0000259" key="4">
    <source>
        <dbReference type="PROSITE" id="PS50157"/>
    </source>
</evidence>
<feature type="compositionally biased region" description="Basic and acidic residues" evidence="3">
    <location>
        <begin position="1044"/>
        <end position="1056"/>
    </location>
</feature>
<dbReference type="PROSITE" id="PS00028">
    <property type="entry name" value="ZINC_FINGER_C2H2_1"/>
    <property type="match status" value="1"/>
</dbReference>
<feature type="coiled-coil region" evidence="2">
    <location>
        <begin position="289"/>
        <end position="327"/>
    </location>
</feature>
<keyword evidence="1" id="KW-0479">Metal-binding</keyword>
<dbReference type="PROSITE" id="PS50157">
    <property type="entry name" value="ZINC_FINGER_C2H2_2"/>
    <property type="match status" value="1"/>
</dbReference>
<keyword evidence="1" id="KW-0863">Zinc-finger</keyword>
<dbReference type="AlphaFoldDB" id="A0A8B7N9C7"/>
<dbReference type="Pfam" id="PF25977">
    <property type="entry name" value="DZIP1"/>
    <property type="match status" value="1"/>
</dbReference>
<keyword evidence="2" id="KW-0175">Coiled coil</keyword>
<evidence type="ECO:0000313" key="5">
    <source>
        <dbReference type="Proteomes" id="UP000694843"/>
    </source>
</evidence>
<protein>
    <submittedName>
        <fullName evidence="6">Uncharacterized protein LOC108667353</fullName>
    </submittedName>
</protein>
<evidence type="ECO:0000256" key="2">
    <source>
        <dbReference type="SAM" id="Coils"/>
    </source>
</evidence>
<feature type="compositionally biased region" description="Basic and acidic residues" evidence="3">
    <location>
        <begin position="533"/>
        <end position="547"/>
    </location>
</feature>
<feature type="region of interest" description="Disordered" evidence="3">
    <location>
        <begin position="789"/>
        <end position="817"/>
    </location>
</feature>
<keyword evidence="1" id="KW-0862">Zinc</keyword>
<name>A0A8B7N9C7_HYAAZ</name>
<evidence type="ECO:0000313" key="6">
    <source>
        <dbReference type="RefSeq" id="XP_018009858.2"/>
    </source>
</evidence>
<feature type="compositionally biased region" description="Basic and acidic residues" evidence="3">
    <location>
        <begin position="491"/>
        <end position="507"/>
    </location>
</feature>
<dbReference type="InterPro" id="IPR058883">
    <property type="entry name" value="DZIP1_dom"/>
</dbReference>
<feature type="compositionally biased region" description="Basic and acidic residues" evidence="3">
    <location>
        <begin position="558"/>
        <end position="575"/>
    </location>
</feature>
<proteinExistence type="predicted"/>
<reference evidence="6" key="1">
    <citation type="submission" date="2025-08" db="UniProtKB">
        <authorList>
            <consortium name="RefSeq"/>
        </authorList>
    </citation>
    <scope>IDENTIFICATION</scope>
    <source>
        <tissue evidence="6">Whole organism</tissue>
    </source>
</reference>
<accession>A0A8B7N9C7</accession>